<dbReference type="InParanoid" id="B7Q976"/>
<dbReference type="VEuPathDB" id="VectorBase:ISCI010364"/>
<name>B7Q976_IXOSC</name>
<proteinExistence type="predicted"/>
<sequence length="125" mass="14452">MLAYRLELPQGRHFFSHEPRRHCGMTPLYAFSVWRSWRRENLILRKQSWRGRVCVGAKPVCKCRVSRPLNTTLRKKTVSECRCQNSLRKEFPEGPEIFESLWTQLGQRASLSSLLGSCSLVGSPS</sequence>
<evidence type="ECO:0000313" key="2">
    <source>
        <dbReference type="EnsemblMetazoa" id="ISCW010364-PA"/>
    </source>
</evidence>
<organism>
    <name type="scientific">Ixodes scapularis</name>
    <name type="common">Black-legged tick</name>
    <name type="synonym">Deer tick</name>
    <dbReference type="NCBI Taxonomy" id="6945"/>
    <lineage>
        <taxon>Eukaryota</taxon>
        <taxon>Metazoa</taxon>
        <taxon>Ecdysozoa</taxon>
        <taxon>Arthropoda</taxon>
        <taxon>Chelicerata</taxon>
        <taxon>Arachnida</taxon>
        <taxon>Acari</taxon>
        <taxon>Parasitiformes</taxon>
        <taxon>Ixodida</taxon>
        <taxon>Ixodoidea</taxon>
        <taxon>Ixodidae</taxon>
        <taxon>Ixodinae</taxon>
        <taxon>Ixodes</taxon>
    </lineage>
</organism>
<dbReference type="EMBL" id="ABJB010447683">
    <property type="status" value="NOT_ANNOTATED_CDS"/>
    <property type="molecule type" value="Genomic_DNA"/>
</dbReference>
<protein>
    <submittedName>
        <fullName evidence="1 2">Uncharacterized protein</fullName>
    </submittedName>
</protein>
<reference evidence="2" key="2">
    <citation type="submission" date="2020-05" db="UniProtKB">
        <authorList>
            <consortium name="EnsemblMetazoa"/>
        </authorList>
    </citation>
    <scope>IDENTIFICATION</scope>
    <source>
        <strain evidence="2">wikel</strain>
    </source>
</reference>
<dbReference type="EnsemblMetazoa" id="ISCW010364-RA">
    <property type="protein sequence ID" value="ISCW010364-PA"/>
    <property type="gene ID" value="ISCW010364"/>
</dbReference>
<dbReference type="Proteomes" id="UP000001555">
    <property type="component" value="Unassembled WGS sequence"/>
</dbReference>
<gene>
    <name evidence="1" type="ORF">IscW_ISCW010364</name>
</gene>
<dbReference type="AlphaFoldDB" id="B7Q976"/>
<reference evidence="1 3" key="1">
    <citation type="submission" date="2008-03" db="EMBL/GenBank/DDBJ databases">
        <title>Annotation of Ixodes scapularis.</title>
        <authorList>
            <consortium name="Ixodes scapularis Genome Project Consortium"/>
            <person name="Caler E."/>
            <person name="Hannick L.I."/>
            <person name="Bidwell S."/>
            <person name="Joardar V."/>
            <person name="Thiagarajan M."/>
            <person name="Amedeo P."/>
            <person name="Galinsky K.J."/>
            <person name="Schobel S."/>
            <person name="Inman J."/>
            <person name="Hostetler J."/>
            <person name="Miller J."/>
            <person name="Hammond M."/>
            <person name="Megy K."/>
            <person name="Lawson D."/>
            <person name="Kodira C."/>
            <person name="Sutton G."/>
            <person name="Meyer J."/>
            <person name="Hill C.A."/>
            <person name="Birren B."/>
            <person name="Nene V."/>
            <person name="Collins F."/>
            <person name="Alarcon-Chaidez F."/>
            <person name="Wikel S."/>
            <person name="Strausberg R."/>
        </authorList>
    </citation>
    <scope>NUCLEOTIDE SEQUENCE [LARGE SCALE GENOMIC DNA]</scope>
    <source>
        <strain evidence="3">Wikel</strain>
        <strain evidence="1">Wikel colony</strain>
    </source>
</reference>
<dbReference type="HOGENOM" id="CLU_1995132_0_0_1"/>
<evidence type="ECO:0000313" key="1">
    <source>
        <dbReference type="EMBL" id="EEC15398.1"/>
    </source>
</evidence>
<evidence type="ECO:0000313" key="3">
    <source>
        <dbReference type="Proteomes" id="UP000001555"/>
    </source>
</evidence>
<dbReference type="VEuPathDB" id="VectorBase:ISCW010364"/>
<dbReference type="PaxDb" id="6945-B7Q976"/>
<accession>B7Q976</accession>
<dbReference type="EMBL" id="DS887726">
    <property type="protein sequence ID" value="EEC15398.1"/>
    <property type="molecule type" value="Genomic_DNA"/>
</dbReference>
<keyword evidence="3" id="KW-1185">Reference proteome</keyword>